<dbReference type="CDD" id="cd08071">
    <property type="entry name" value="MPN_DUF2466"/>
    <property type="match status" value="1"/>
</dbReference>
<dbReference type="PANTHER" id="PTHR30471:SF3">
    <property type="entry name" value="UPF0758 PROTEIN YEES-RELATED"/>
    <property type="match status" value="1"/>
</dbReference>
<evidence type="ECO:0000256" key="7">
    <source>
        <dbReference type="SAM" id="MobiDB-lite"/>
    </source>
</evidence>
<evidence type="ECO:0000256" key="5">
    <source>
        <dbReference type="ARBA" id="ARBA00023049"/>
    </source>
</evidence>
<dbReference type="InterPro" id="IPR025657">
    <property type="entry name" value="RadC_JAB"/>
</dbReference>
<evidence type="ECO:0000256" key="4">
    <source>
        <dbReference type="ARBA" id="ARBA00022833"/>
    </source>
</evidence>
<dbReference type="SUPFAM" id="SSF102712">
    <property type="entry name" value="JAB1/MPN domain"/>
    <property type="match status" value="1"/>
</dbReference>
<comment type="similarity">
    <text evidence="6">Belongs to the UPF0758 family.</text>
</comment>
<reference evidence="9 10" key="1">
    <citation type="submission" date="2016-06" db="EMBL/GenBank/DDBJ databases">
        <title>Complete genome sequence of a deep-branching marine Gamma Proteobacterium Woeseia oceani type strain XK5.</title>
        <authorList>
            <person name="Mu D."/>
            <person name="Du Z."/>
        </authorList>
    </citation>
    <scope>NUCLEOTIDE SEQUENCE [LARGE SCALE GENOMIC DNA]</scope>
    <source>
        <strain evidence="9 10">XK5</strain>
    </source>
</reference>
<dbReference type="GO" id="GO:0008237">
    <property type="term" value="F:metallopeptidase activity"/>
    <property type="evidence" value="ECO:0007669"/>
    <property type="project" value="UniProtKB-KW"/>
</dbReference>
<proteinExistence type="inferred from homology"/>
<evidence type="ECO:0000256" key="6">
    <source>
        <dbReference type="RuleBase" id="RU003797"/>
    </source>
</evidence>
<dbReference type="STRING" id="1548547.BA177_00755"/>
<dbReference type="Gene3D" id="1.10.150.20">
    <property type="entry name" value="5' to 3' exonuclease, C-terminal subdomain"/>
    <property type="match status" value="1"/>
</dbReference>
<organism evidence="9 10">
    <name type="scientific">Woeseia oceani</name>
    <dbReference type="NCBI Taxonomy" id="1548547"/>
    <lineage>
        <taxon>Bacteria</taxon>
        <taxon>Pseudomonadati</taxon>
        <taxon>Pseudomonadota</taxon>
        <taxon>Gammaproteobacteria</taxon>
        <taxon>Woeseiales</taxon>
        <taxon>Woeseiaceae</taxon>
        <taxon>Woeseia</taxon>
    </lineage>
</organism>
<dbReference type="Gene3D" id="3.40.140.10">
    <property type="entry name" value="Cytidine Deaminase, domain 2"/>
    <property type="match status" value="1"/>
</dbReference>
<keyword evidence="3" id="KW-0378">Hydrolase</keyword>
<name>A0A193LBR1_9GAMM</name>
<dbReference type="KEGG" id="woc:BA177_00755"/>
<dbReference type="Proteomes" id="UP000092695">
    <property type="component" value="Chromosome"/>
</dbReference>
<dbReference type="OrthoDB" id="9804482at2"/>
<sequence>MKQASPVTDPGPHNRPGQVVSAVPTDSELLATVLRAGSNATSAAALAKQLVDHHGSLRAVLAASEQSLSAQAGVGRARLAALRALPDLAQRYFEQSLPVGHAIRSPADTERYLSAKLRDLPHELFCCLFLDNRHRVLAFEALFRGTIDGTSVYPREVVKQALAVNAAAVILAHNHPSGVAEPSQADERITRRLKSALELVDIRLLDHFVIGDGQCTSLASRGLV</sequence>
<feature type="region of interest" description="Disordered" evidence="7">
    <location>
        <begin position="1"/>
        <end position="21"/>
    </location>
</feature>
<gene>
    <name evidence="9" type="ORF">BA177_00755</name>
</gene>
<dbReference type="PROSITE" id="PS50249">
    <property type="entry name" value="MPN"/>
    <property type="match status" value="1"/>
</dbReference>
<dbReference type="AlphaFoldDB" id="A0A193LBR1"/>
<evidence type="ECO:0000256" key="1">
    <source>
        <dbReference type="ARBA" id="ARBA00022670"/>
    </source>
</evidence>
<evidence type="ECO:0000256" key="3">
    <source>
        <dbReference type="ARBA" id="ARBA00022801"/>
    </source>
</evidence>
<dbReference type="InterPro" id="IPR037518">
    <property type="entry name" value="MPN"/>
</dbReference>
<keyword evidence="4" id="KW-0862">Zinc</keyword>
<keyword evidence="10" id="KW-1185">Reference proteome</keyword>
<evidence type="ECO:0000313" key="9">
    <source>
        <dbReference type="EMBL" id="ANO49942.1"/>
    </source>
</evidence>
<dbReference type="InterPro" id="IPR020891">
    <property type="entry name" value="UPF0758_CS"/>
</dbReference>
<feature type="domain" description="MPN" evidence="8">
    <location>
        <begin position="102"/>
        <end position="224"/>
    </location>
</feature>
<dbReference type="InterPro" id="IPR010994">
    <property type="entry name" value="RuvA_2-like"/>
</dbReference>
<protein>
    <recommendedName>
        <fullName evidence="8">MPN domain-containing protein</fullName>
    </recommendedName>
</protein>
<keyword evidence="2" id="KW-0479">Metal-binding</keyword>
<dbReference type="Pfam" id="PF20582">
    <property type="entry name" value="UPF0758_N"/>
    <property type="match status" value="1"/>
</dbReference>
<dbReference type="InterPro" id="IPR001405">
    <property type="entry name" value="UPF0758"/>
</dbReference>
<dbReference type="NCBIfam" id="NF000642">
    <property type="entry name" value="PRK00024.1"/>
    <property type="match status" value="1"/>
</dbReference>
<dbReference type="PANTHER" id="PTHR30471">
    <property type="entry name" value="DNA REPAIR PROTEIN RADC"/>
    <property type="match status" value="1"/>
</dbReference>
<dbReference type="Pfam" id="PF04002">
    <property type="entry name" value="RadC"/>
    <property type="match status" value="1"/>
</dbReference>
<evidence type="ECO:0000259" key="8">
    <source>
        <dbReference type="PROSITE" id="PS50249"/>
    </source>
</evidence>
<dbReference type="SUPFAM" id="SSF47781">
    <property type="entry name" value="RuvA domain 2-like"/>
    <property type="match status" value="1"/>
</dbReference>
<dbReference type="InterPro" id="IPR046778">
    <property type="entry name" value="UPF0758_N"/>
</dbReference>
<dbReference type="PROSITE" id="PS01302">
    <property type="entry name" value="UPF0758"/>
    <property type="match status" value="1"/>
</dbReference>
<dbReference type="RefSeq" id="WP_068611861.1">
    <property type="nucleotide sequence ID" value="NZ_CP016268.1"/>
</dbReference>
<evidence type="ECO:0000256" key="2">
    <source>
        <dbReference type="ARBA" id="ARBA00022723"/>
    </source>
</evidence>
<evidence type="ECO:0000313" key="10">
    <source>
        <dbReference type="Proteomes" id="UP000092695"/>
    </source>
</evidence>
<keyword evidence="1" id="KW-0645">Protease</keyword>
<dbReference type="GO" id="GO:0046872">
    <property type="term" value="F:metal ion binding"/>
    <property type="evidence" value="ECO:0007669"/>
    <property type="project" value="UniProtKB-KW"/>
</dbReference>
<keyword evidence="5" id="KW-0482">Metalloprotease</keyword>
<dbReference type="GO" id="GO:0006508">
    <property type="term" value="P:proteolysis"/>
    <property type="evidence" value="ECO:0007669"/>
    <property type="project" value="UniProtKB-KW"/>
</dbReference>
<dbReference type="NCBIfam" id="TIGR00608">
    <property type="entry name" value="radc"/>
    <property type="match status" value="1"/>
</dbReference>
<accession>A0A193LBR1</accession>
<dbReference type="EMBL" id="CP016268">
    <property type="protein sequence ID" value="ANO49942.1"/>
    <property type="molecule type" value="Genomic_DNA"/>
</dbReference>